<feature type="region of interest" description="Disordered" evidence="2">
    <location>
        <begin position="1442"/>
        <end position="1465"/>
    </location>
</feature>
<feature type="compositionally biased region" description="Low complexity" evidence="2">
    <location>
        <begin position="4420"/>
        <end position="4453"/>
    </location>
</feature>
<dbReference type="CDD" id="cd20900">
    <property type="entry name" value="HopBF1"/>
    <property type="match status" value="1"/>
</dbReference>
<gene>
    <name evidence="4" type="ordered locus">BMULJ_04764</name>
</gene>
<sequence length="4531" mass="482698">MLLIDGLGLGVNWQRFLSETLNPVVAPPPPPPPPPKKDDPAAGPANPAVTPPIPVDASLATDPSKPTNAEIKSATSLIQSMAAQYTAPPPDITVENDKTKAVQKAIQDAQTKYDNASQALQGAQNVLHLVNRDPESTADDRKSAQADYAKARTAADTAQRELNVTTDAGYMILYGEQAKADMPAGMKFDDSGKVTDPGDAQHAADQKFNALLAAFPDHPNDPKWVPQPRDCKNPLQIRLYNDWQTASAKAAVGASKYYADVTNSNLAYAQFQSYLADPDYKAALDAGVGRLNDALQSQGLQVTMPDAPDSPDAAQQAVTAAAKDAIYANAAYGAANDSLTLANAQQQYDSVTGREGPTVIATSVSDAKTALARAQTAANTSGGYLQMLSAQRQVDTLQADYTKKQDASNAWHKNNPHAMIKDPQVDLDLGDAYAKLYQARQQADIAHDGFVAAYGASLAQQYDDQASQIKSQVSAQSLFTRPPLQSPLLTPSLSTANGLSGVPTSTLSTALPAANGTPSLSASPLLDHPFLLPQSTGTPAAPTGPTMLDVKRIQVVAGAIRAADARLSNQVNERATNAALDQARVQQTQAKSTLESVQKDYDDWAAANPPPMRFRVVAGDDMIPAPSMPLPNPKQALLDKAKADVTEANNTVQRLQLLSETSHQQVLMDGFDAGLDERLRYAAPGSDAENDYKKALHDFYEAHRGELSNSLLDAASASTNNGDAIPFGTLTANEQRNLIGVALGIQPDVQNAASSGDGSDPVSPMKDDVARFTDKEKLSTIDKVRDKLLSIGGGESTQVNVLPMVYASKQDGMTTSAIFKVTGKDGTQYVDETASTYNDINDYIDNNELSSDGTVDIATGYNADGTLQLVSKAAHHESGFDSFLNTLTSTGLNIGMMIGGMALEGLGTLLDGTGVGAIVGVPLNILGATMTYTAIGATMTSAGLDLANRAEHGRSLNPFTDAGARADFVNLVPMGAAGAAKLAGSKLFTRAVTALTRTPKVASVLATGAKATAVVTGVGGAVEAFGEAGVDYWNGNTKQAGEELKSGLTNVALMAVGGLKERAVTTVANRTGRPFVARTTNGKTVTVDGQMIGRLLNKDGDASLAAGRHRVTFDGERVTVSADGTLMVGDKVLTYEDKPIRVLDRASRKALPPGESVVLGEDGKLSVVSASDKNWTNGTRIDSLTDTGERLSFGPDGGMSTTPKIVARTRLDLLDSTLQQARDAYAAARDAEPATRELARTAAQDETASAATNARSARRTSEERARVDQQHEQSDADHATNAASNRRSADARAMRYRPLDIETPAGAGKRDVPAAARPRVDVKVVDLAEQAPGARPATFDPAGIAVPNGPRAEPMQIGDRTVTIVRDGAASHAPTLDGMRPQDFEDPIIVVAGERDALLAPELANRWERPVYAAAPDAFGPDGRLRTDARVLRFDPAPETEAATGAVAGAAAADEAPHANAPRPHADDTVIVLAGKRGPNEGAVPQPATTRQPVNALDGRFSAPNRVLVLVRPERADAPERAPARDRTAPEEHHASPAARADGAKPPRRASANDAAAPPDTDLVAAHPETTEPAAADRPAPSPGWFTRMQVRFGGAPLPEAAQALAMQSATLATQLRMLGDAGWRVKVGKRGGGSHVDPRKRVMTIDGALEDAGSITYTLASEARRAVEATAGVLNVDYGNRGRFTRKALEAEARAQINAFEARYEIALASGVDIAEHASLPEPIAREGVDWQGPSHDYAGTVERLADSFADAPVSGHDGKTYREFYDDVWARQKRRGGIAHRMPAPQMLDEGDGAAPSGRAHLDERTAWSHAHAVLASPFGDGRQAPDAAELNARRAGHTAQLPEHGMVVLHADTLPDGTLLVDGKPVGMHEYVIANAPWRLVKDAEAIVLAAKHGGNEAAARLANVLRRSVYAPPERAIGNDAALLDTRVFHRFDPAPAAPHALGELAADAKGVHLDGDPGARIDVEHHLGELLGAGARKTGFALGDDAALVTVDHSPPPFDPSQAPATIDARRAADEQIVIDEHRTLQVLEELGIRTVQLHGPFRSLGGVVSALVRPLGVLHSDEFATGALPPVVSRDGIRNIMKLHEVLEAHKIGFDLQGIFTSTGDFLVCDPGPIRHNEIAYSMSRQRLDAIQRGVLSWIELHAPELLQPPRDDAVPADAVPADTLPADAFVQKPSLITRVRMRVGGAPLPDEVGALALQSSTLATQLRMLDSNGWRVRVGKPGSGSRIDAKRKRVTIDGAVAGPEAMTYVLAHEALHAVEAIQGSLGLDYSSRGRFTRTALEAEARAQLNAFEARYEIRLASGIDIAAKVRLPDALQREADAWRPEANDAATVARLADAFADAPVSGAGGKTYTAFYGDAYDRGRTGGTRAMPAPEMRAAQHDESGAPRSMREIQAQRAAWSQANVEHDASPFGAGGPPPVDTLSFLRDGRVLIDPGSRLAIVPAETLPDGTLLGPDRQPVDPHAFTLFNPPPSDTGYTTILSARHANEGAAAQLANLWQRPVYTAHPDAVGAAGAPADLSGMSRYAPAAYRQPSLGELSVDRVHGDLYVDGDPARRADPADFLGPVLGSGAYKTVFDGGTGQAIGVFRDESISGLVDAYEAVQLEQGGLAMLRDVYKLPTSTTNGPFTVANRVAVVLKPSAQISSVDVEFDVGLPSVVSRGGLADLAKIRRVTQEHHLLYDFQVLFGRNGDVMLHDPGEVLPGADPEGSVLGRIDEVAAKIHSGIATGRIRLAHPAMTERGAYAPRRGTIERVVTLFRGAVLRMRAHALASRSPTLVAQMRLAKSDGWKVKLGARGEGQYVDAERRVIVLDGNTRHAGTLVFALAHEVQHSVDIATDTLGLDRSSPEAYVRSLLLAEARAQVNADRVRDEILAAGGGDIAAHVHLPDALARAARHAYESGDAAALHALAERFGDTRTSLPGNPTYRVLYAEQARALTGDARLPKLAAPGSGNRPAAAPGSNARASTRMERARAWLDERGLRTLKRIEGAHSPALRDLTRETGRNAHVLIARADPPPSAGSPPKFIAEAEVDANGAITITRRDRSLSYGERRALGNALSRAADANTPDAAAAARRGFDFYRSPVTAAELRDMGGPSRIEPAHDGDTIELSPTGNVDGALASAIDALGSVKHYSNANKAIAGARNADTIYAVDRKTGDILGHAKRDPNSGVWYYEEKSPIDGAKVKERSLDDAFQRRVNARVRRGGTRHRIPLSRARQRGVAFIATEIGPDMMARIGRFDPIRAPKKDTTYRLPSRLRPRYMSHALIARSADATHRVALLTRARTAALLRRQNASGALPAGTSAANAPAGATTATSATATTTAATQPARRAAAGRPALHDALVAAHLLPASAAHALDFSGHNAVHLLALAERGALSPDTHRVYVYRTTDPIAHRLASPDGVLVPDAQGNLFWHDDWRDTGGAGVPLDASPIGRGPYGANVHLLLAELQADGIDTYAPGTRLDALNSRVERLEKLQNASHRTWADKLRDWASREKASAIHERDTMQAQLERERQAARNNQAPLPEHPVLEIKPYQPALVSSTQIEWKQRYGDGGRPDPLTHVTRLKKFVEREDDTRAGPLELQDRPADAPPPAVMADAQAWRWFGKWLRVARDYTAGGARFAPVPKWKNLHRRLSAAVAVDKQIIKSFFASSRDVQYRVVPMSRAYRLSDDPRQFLEQIRRNGAANAAVTIVLDPHTLAAAQGKKHEQEFVNDVKQLGDQTRAKMDYATATITGENGHVVHLDELTEAHLHAWLDAAAEGGFLLRLETASGRALVSPVDERYQAGTNDQYHDYVRLASLLEKWAVKHPDQAAPHVMVTFHGWDAVPESVPGAGHVELVNQLLDRPTLKWVHVGLSYATHGSDFIANQELTTALAKMLVDRVRGRGYDASTFERIHGADALTRVFERIDPDTLVEQHQMLLAEIDRIGRENGMKPAQIDALVDRLYEGNTTKLLNRARYAVADYATRAWRNDPDRAPARESAARSFTEDWQRDIGSKLKNPQQTKLPRAQRLQAKLPAWTDIVQKPELVVDDAKPLSDSRLVSAQSSRTGSSGPQVPITPEQAAHAELNALRLQQADRLRTWFTRQNLLSMAIGLGVGFGTHHFGLTSPAFKQTSNALFVGARTGRLVQALHQDSVRALQGGDPRLFRRVLDRFVRGLESQLDAHEMDKDLRGASLQLLANEARVKVDGLLALHESKKISAEDAVAYTKMIANDMIAQMQGVLGGTSIQQMHHGNPRRLFGKVGRSAALAGYVGLGEIAVHNFMASHAVAPLLGGIGAVVGLGYTAAIHLGATRNLSLDRRSRVVRAIDATSDIVSIAAGYASAASATSLPIALSGAASATLLALARVDTHMPNLTKAVTSRIPTAIVLVPFGIYVGNWLYTYFNGSSPPPQKSNVAPPTNSASPSPSPSASPSPSPSAATPAPSATAPSPGTSASPSTGASPPASTQPPSGTPSPTPYLVVQGDSLWVIAHQHRDSLLDAAHVSAAERRKMSDREQDNVAFREILQLNPSAAANASHLSIGTPINVG</sequence>
<name>A0A0H3KMY0_BURM1</name>
<evidence type="ECO:0000313" key="5">
    <source>
        <dbReference type="Proteomes" id="UP000008815"/>
    </source>
</evidence>
<feature type="region of interest" description="Disordered" evidence="2">
    <location>
        <begin position="2951"/>
        <end position="2973"/>
    </location>
</feature>
<dbReference type="NCBIfam" id="NF012230">
    <property type="entry name" value="LWXIA_domain"/>
    <property type="match status" value="1"/>
</dbReference>
<feature type="region of interest" description="Disordered" evidence="2">
    <location>
        <begin position="1224"/>
        <end position="1314"/>
    </location>
</feature>
<feature type="compositionally biased region" description="Basic and acidic residues" evidence="2">
    <location>
        <begin position="1259"/>
        <end position="1278"/>
    </location>
</feature>
<dbReference type="eggNOG" id="COG1196">
    <property type="taxonomic scope" value="Bacteria"/>
</dbReference>
<feature type="compositionally biased region" description="Basic and acidic residues" evidence="2">
    <location>
        <begin position="3577"/>
        <end position="3591"/>
    </location>
</feature>
<feature type="compositionally biased region" description="Basic and acidic residues" evidence="2">
    <location>
        <begin position="1229"/>
        <end position="1239"/>
    </location>
</feature>
<feature type="transmembrane region" description="Helical" evidence="3">
    <location>
        <begin position="4369"/>
        <end position="4387"/>
    </location>
</feature>
<feature type="transmembrane region" description="Helical" evidence="3">
    <location>
        <begin position="4275"/>
        <end position="4295"/>
    </location>
</feature>
<reference evidence="4 5" key="1">
    <citation type="submission" date="2007-04" db="EMBL/GenBank/DDBJ databases">
        <title>Complete genome sequence of Burkholderia multivorans ATCC 17616.</title>
        <authorList>
            <person name="Ohtsubo Y."/>
            <person name="Yamashita A."/>
            <person name="Kurokawa K."/>
            <person name="Takami H."/>
            <person name="Yuhara S."/>
            <person name="Nishiyama E."/>
            <person name="Endo R."/>
            <person name="Miyazaki R."/>
            <person name="Ono A."/>
            <person name="Yano K."/>
            <person name="Ito M."/>
            <person name="Sota M."/>
            <person name="Yuji N."/>
            <person name="Hattori M."/>
            <person name="Tsuda M."/>
        </authorList>
    </citation>
    <scope>NUCLEOTIDE SEQUENCE [LARGE SCALE GENOMIC DNA]</scope>
    <source>
        <strain evidence="5">ATCC 17616 / 249</strain>
    </source>
</reference>
<feature type="compositionally biased region" description="Pro residues" evidence="2">
    <location>
        <begin position="25"/>
        <end position="34"/>
    </location>
</feature>
<feature type="region of interest" description="Disordered" evidence="2">
    <location>
        <begin position="4393"/>
        <end position="4462"/>
    </location>
</feature>
<feature type="region of interest" description="Disordered" evidence="2">
    <location>
        <begin position="3978"/>
        <end position="4011"/>
    </location>
</feature>
<feature type="region of interest" description="Disordered" evidence="2">
    <location>
        <begin position="1178"/>
        <end position="1202"/>
    </location>
</feature>
<evidence type="ECO:0000313" key="4">
    <source>
        <dbReference type="EMBL" id="BAG46611.1"/>
    </source>
</evidence>
<evidence type="ECO:0000256" key="3">
    <source>
        <dbReference type="SAM" id="Phobius"/>
    </source>
</evidence>
<dbReference type="PANTHER" id="PTHR13361">
    <property type="entry name" value="WW DOMAIN-BINDING PROTEIN 11"/>
    <property type="match status" value="1"/>
</dbReference>
<keyword evidence="1" id="KW-0175">Coiled coil</keyword>
<keyword evidence="5" id="KW-1185">Reference proteome</keyword>
<proteinExistence type="predicted"/>
<feature type="compositionally biased region" description="Basic and acidic residues" evidence="2">
    <location>
        <begin position="3978"/>
        <end position="3999"/>
    </location>
</feature>
<dbReference type="RefSeq" id="WP_012216607.1">
    <property type="nucleotide sequence ID" value="NC_010086.1"/>
</dbReference>
<keyword evidence="3" id="KW-0812">Transmembrane</keyword>
<feature type="compositionally biased region" description="Low complexity" evidence="2">
    <location>
        <begin position="1442"/>
        <end position="1462"/>
    </location>
</feature>
<feature type="region of interest" description="Disordered" evidence="2">
    <location>
        <begin position="2408"/>
        <end position="2428"/>
    </location>
</feature>
<dbReference type="HOGENOM" id="CLU_224126_0_0_4"/>
<evidence type="ECO:0000256" key="1">
    <source>
        <dbReference type="SAM" id="Coils"/>
    </source>
</evidence>
<feature type="region of interest" description="Disordered" evidence="2">
    <location>
        <begin position="3577"/>
        <end position="3596"/>
    </location>
</feature>
<feature type="compositionally biased region" description="Pro residues" evidence="2">
    <location>
        <begin position="4409"/>
        <end position="4419"/>
    </location>
</feature>
<dbReference type="STRING" id="395019.BMULJ_04764"/>
<dbReference type="EMBL" id="AP009386">
    <property type="protein sequence ID" value="BAG46611.1"/>
    <property type="molecule type" value="Genomic_DNA"/>
</dbReference>
<feature type="compositionally biased region" description="Basic and acidic residues" evidence="2">
    <location>
        <begin position="1512"/>
        <end position="1535"/>
    </location>
</feature>
<dbReference type="Proteomes" id="UP000008815">
    <property type="component" value="Chromosome 2"/>
</dbReference>
<feature type="compositionally biased region" description="Basic and acidic residues" evidence="2">
    <location>
        <begin position="1287"/>
        <end position="1300"/>
    </location>
</feature>
<keyword evidence="3" id="KW-1133">Transmembrane helix</keyword>
<keyword evidence="3" id="KW-0472">Membrane</keyword>
<evidence type="ECO:0000256" key="2">
    <source>
        <dbReference type="SAM" id="MobiDB-lite"/>
    </source>
</evidence>
<accession>A0A0H3KMY0</accession>
<feature type="coiled-coil region" evidence="1">
    <location>
        <begin position="106"/>
        <end position="161"/>
    </location>
</feature>
<feature type="region of interest" description="Disordered" evidence="2">
    <location>
        <begin position="3302"/>
        <end position="3332"/>
    </location>
</feature>
<dbReference type="eggNOG" id="COG3501">
    <property type="taxonomic scope" value="Bacteria"/>
</dbReference>
<protein>
    <submittedName>
        <fullName evidence="4">Uncharacterized protein</fullName>
    </submittedName>
</protein>
<feature type="region of interest" description="Disordered" evidence="2">
    <location>
        <begin position="2373"/>
        <end position="2393"/>
    </location>
</feature>
<dbReference type="KEGG" id="bmu:Bmul_3752"/>
<dbReference type="InterPro" id="IPR054555">
    <property type="entry name" value="T3SS_HopBF1-like"/>
</dbReference>
<dbReference type="KEGG" id="bmj:BMULJ_04764"/>
<feature type="region of interest" description="Disordered" evidence="2">
    <location>
        <begin position="22"/>
        <end position="68"/>
    </location>
</feature>
<dbReference type="PANTHER" id="PTHR13361:SF1">
    <property type="entry name" value="WW DOMAIN-BINDING PROTEIN 11"/>
    <property type="match status" value="1"/>
</dbReference>
<organism evidence="4 5">
    <name type="scientific">Burkholderia multivorans (strain ATCC 17616 / 249)</name>
    <dbReference type="NCBI Taxonomy" id="395019"/>
    <lineage>
        <taxon>Bacteria</taxon>
        <taxon>Pseudomonadati</taxon>
        <taxon>Pseudomonadota</taxon>
        <taxon>Betaproteobacteria</taxon>
        <taxon>Burkholderiales</taxon>
        <taxon>Burkholderiaceae</taxon>
        <taxon>Burkholderia</taxon>
        <taxon>Burkholderia cepacia complex</taxon>
    </lineage>
</organism>
<feature type="region of interest" description="Disordered" evidence="2">
    <location>
        <begin position="1477"/>
        <end position="1564"/>
    </location>
</feature>